<organism evidence="1 2">
    <name type="scientific">Lentzea miocenica</name>
    <dbReference type="NCBI Taxonomy" id="3095431"/>
    <lineage>
        <taxon>Bacteria</taxon>
        <taxon>Bacillati</taxon>
        <taxon>Actinomycetota</taxon>
        <taxon>Actinomycetes</taxon>
        <taxon>Pseudonocardiales</taxon>
        <taxon>Pseudonocardiaceae</taxon>
        <taxon>Lentzea</taxon>
    </lineage>
</organism>
<dbReference type="RefSeq" id="WP_319971665.1">
    <property type="nucleotide sequence ID" value="NZ_JAXAVW010000047.1"/>
</dbReference>
<sequence length="65" mass="7025">MNPPDRTRRAAVDFAEARMAAEAAEAVQQRAAARRVAERSLDIGDCRELLLMLGLSGKATLGARE</sequence>
<gene>
    <name evidence="1" type="ORF">SK803_41290</name>
</gene>
<proteinExistence type="predicted"/>
<keyword evidence="2" id="KW-1185">Reference proteome</keyword>
<accession>A0ABU4TF69</accession>
<reference evidence="1 2" key="2">
    <citation type="submission" date="2023-11" db="EMBL/GenBank/DDBJ databases">
        <authorList>
            <person name="Lara A.C."/>
            <person name="Chronakova A."/>
        </authorList>
    </citation>
    <scope>NUCLEOTIDE SEQUENCE [LARGE SCALE GENOMIC DNA]</scope>
    <source>
        <strain evidence="1 2">BCCO 10_0856</strain>
    </source>
</reference>
<dbReference type="EMBL" id="JAXAVW010000047">
    <property type="protein sequence ID" value="MDX8036669.1"/>
    <property type="molecule type" value="Genomic_DNA"/>
</dbReference>
<comment type="caution">
    <text evidence="1">The sequence shown here is derived from an EMBL/GenBank/DDBJ whole genome shotgun (WGS) entry which is preliminary data.</text>
</comment>
<name>A0ABU4TF69_9PSEU</name>
<protein>
    <submittedName>
        <fullName evidence="1">Uncharacterized protein</fullName>
    </submittedName>
</protein>
<evidence type="ECO:0000313" key="2">
    <source>
        <dbReference type="Proteomes" id="UP001285521"/>
    </source>
</evidence>
<evidence type="ECO:0000313" key="1">
    <source>
        <dbReference type="EMBL" id="MDX8036669.1"/>
    </source>
</evidence>
<reference evidence="1 2" key="1">
    <citation type="submission" date="2023-11" db="EMBL/GenBank/DDBJ databases">
        <title>Lentzea sokolovensis, sp. nov., Lentzea kristufkii, sp. nov., and Lentzea miocenensis, sp. nov., rare actinobacteria from Sokolov Coal Basin, Miocene lacustrine sediment, Czech Republic.</title>
        <authorList>
            <person name="Lara A."/>
            <person name="Kotroba L."/>
            <person name="Nouioui I."/>
            <person name="Neumann-Schaal M."/>
            <person name="Mast Y."/>
            <person name="Chronakova A."/>
        </authorList>
    </citation>
    <scope>NUCLEOTIDE SEQUENCE [LARGE SCALE GENOMIC DNA]</scope>
    <source>
        <strain evidence="1 2">BCCO 10_0856</strain>
    </source>
</reference>
<dbReference type="Proteomes" id="UP001285521">
    <property type="component" value="Unassembled WGS sequence"/>
</dbReference>